<reference evidence="3" key="1">
    <citation type="submission" date="2023-03" db="EMBL/GenBank/DDBJ databases">
        <title>Massive genome expansion in bonnet fungi (Mycena s.s.) driven by repeated elements and novel gene families across ecological guilds.</title>
        <authorList>
            <consortium name="Lawrence Berkeley National Laboratory"/>
            <person name="Harder C.B."/>
            <person name="Miyauchi S."/>
            <person name="Viragh M."/>
            <person name="Kuo A."/>
            <person name="Thoen E."/>
            <person name="Andreopoulos B."/>
            <person name="Lu D."/>
            <person name="Skrede I."/>
            <person name="Drula E."/>
            <person name="Henrissat B."/>
            <person name="Morin E."/>
            <person name="Kohler A."/>
            <person name="Barry K."/>
            <person name="LaButti K."/>
            <person name="Morin E."/>
            <person name="Salamov A."/>
            <person name="Lipzen A."/>
            <person name="Mereny Z."/>
            <person name="Hegedus B."/>
            <person name="Baldrian P."/>
            <person name="Stursova M."/>
            <person name="Weitz H."/>
            <person name="Taylor A."/>
            <person name="Grigoriev I.V."/>
            <person name="Nagy L.G."/>
            <person name="Martin F."/>
            <person name="Kauserud H."/>
        </authorList>
    </citation>
    <scope>NUCLEOTIDE SEQUENCE</scope>
    <source>
        <strain evidence="3">CBHHK002</strain>
    </source>
</reference>
<evidence type="ECO:0000313" key="3">
    <source>
        <dbReference type="EMBL" id="KAJ7342863.1"/>
    </source>
</evidence>
<evidence type="ECO:0000256" key="2">
    <source>
        <dbReference type="SAM" id="SignalP"/>
    </source>
</evidence>
<organism evidence="3 4">
    <name type="scientific">Mycena albidolilacea</name>
    <dbReference type="NCBI Taxonomy" id="1033008"/>
    <lineage>
        <taxon>Eukaryota</taxon>
        <taxon>Fungi</taxon>
        <taxon>Dikarya</taxon>
        <taxon>Basidiomycota</taxon>
        <taxon>Agaricomycotina</taxon>
        <taxon>Agaricomycetes</taxon>
        <taxon>Agaricomycetidae</taxon>
        <taxon>Agaricales</taxon>
        <taxon>Marasmiineae</taxon>
        <taxon>Mycenaceae</taxon>
        <taxon>Mycena</taxon>
    </lineage>
</organism>
<gene>
    <name evidence="3" type="ORF">DFH08DRAFT_962893</name>
</gene>
<evidence type="ECO:0000256" key="1">
    <source>
        <dbReference type="SAM" id="MobiDB-lite"/>
    </source>
</evidence>
<dbReference type="AlphaFoldDB" id="A0AAD6ZW95"/>
<comment type="caution">
    <text evidence="3">The sequence shown here is derived from an EMBL/GenBank/DDBJ whole genome shotgun (WGS) entry which is preliminary data.</text>
</comment>
<protein>
    <submittedName>
        <fullName evidence="3">Uncharacterized protein</fullName>
    </submittedName>
</protein>
<feature type="region of interest" description="Disordered" evidence="1">
    <location>
        <begin position="53"/>
        <end position="112"/>
    </location>
</feature>
<feature type="signal peptide" evidence="2">
    <location>
        <begin position="1"/>
        <end position="22"/>
    </location>
</feature>
<feature type="compositionally biased region" description="Low complexity" evidence="1">
    <location>
        <begin position="64"/>
        <end position="91"/>
    </location>
</feature>
<feature type="chain" id="PRO_5042287415" evidence="2">
    <location>
        <begin position="23"/>
        <end position="253"/>
    </location>
</feature>
<keyword evidence="2" id="KW-0732">Signal</keyword>
<dbReference type="EMBL" id="JARIHO010000024">
    <property type="protein sequence ID" value="KAJ7342863.1"/>
    <property type="molecule type" value="Genomic_DNA"/>
</dbReference>
<dbReference type="Proteomes" id="UP001218218">
    <property type="component" value="Unassembled WGS sequence"/>
</dbReference>
<sequence>MVKTQKHREALTSLMLSTHLLAVEILRALVHPLSHHPPPTDLPLRRAHLLCASSPRPRTPLPDRSAASPPRARSTTSTPPASTHSPSAPSSKCRPTPPSSPQRRTSRDAATAAQRVQYHSYYILPRPLSSACAAQPLDYSAVSILSHLSPSPPPPSRTPRRLHTTAANATRAAIAAHRLPVSPSLSATSSAPCKQPAPTYTISAWLSGSEAAQRSPRRSDFSRLSGSSAFPGPGALDAPLSSTPRFALEPADF</sequence>
<evidence type="ECO:0000313" key="4">
    <source>
        <dbReference type="Proteomes" id="UP001218218"/>
    </source>
</evidence>
<proteinExistence type="predicted"/>
<name>A0AAD6ZW95_9AGAR</name>
<accession>A0AAD6ZW95</accession>
<keyword evidence="4" id="KW-1185">Reference proteome</keyword>
<feature type="region of interest" description="Disordered" evidence="1">
    <location>
        <begin position="208"/>
        <end position="253"/>
    </location>
</feature>